<sequence length="92" mass="10088">MADRSALKAAQRVIGEVLIPEAREAQAQLPAMDESLPIALELAYTALAMKAAFQQPAMFIARRYAARMGLDPDQVEAFALRRLQEELAKSDG</sequence>
<organism evidence="1 2">
    <name type="scientific">Xylanimonas cellulosilytica (strain DSM 15894 / JCM 12276 / CECT 5975 / KCTC 9989 / LMG 20990 / NBRC 107835 / XIL07)</name>
    <dbReference type="NCBI Taxonomy" id="446471"/>
    <lineage>
        <taxon>Bacteria</taxon>
        <taxon>Bacillati</taxon>
        <taxon>Actinomycetota</taxon>
        <taxon>Actinomycetes</taxon>
        <taxon>Micrococcales</taxon>
        <taxon>Promicromonosporaceae</taxon>
        <taxon>Xylanimonas</taxon>
    </lineage>
</organism>
<dbReference type="AlphaFoldDB" id="D1C0Y9"/>
<dbReference type="KEGG" id="xce:Xcel_3456"/>
<name>D1C0Y9_XYLCX</name>
<dbReference type="Proteomes" id="UP000002255">
    <property type="component" value="Plasmid pXCEL01"/>
</dbReference>
<dbReference type="EMBL" id="CP001822">
    <property type="protein sequence ID" value="ACZ32455.1"/>
    <property type="molecule type" value="Genomic_DNA"/>
</dbReference>
<evidence type="ECO:0000313" key="2">
    <source>
        <dbReference type="Proteomes" id="UP000002255"/>
    </source>
</evidence>
<accession>D1C0Y9</accession>
<protein>
    <submittedName>
        <fullName evidence="1">Uncharacterized protein</fullName>
    </submittedName>
</protein>
<reference evidence="1 2" key="1">
    <citation type="journal article" date="2010" name="Stand. Genomic Sci.">
        <title>Complete genome sequence of Xylanimonas cellulosilytica type strain (XIL07).</title>
        <authorList>
            <person name="Foster B."/>
            <person name="Pukall R."/>
            <person name="Abt B."/>
            <person name="Nolan M."/>
            <person name="Glavina Del Rio T."/>
            <person name="Chen F."/>
            <person name="Lucas S."/>
            <person name="Tice H."/>
            <person name="Pitluck S."/>
            <person name="Cheng J.-F."/>
            <person name="Chertkov O."/>
            <person name="Brettin T."/>
            <person name="Han C."/>
            <person name="Detter J.C."/>
            <person name="Bruce D."/>
            <person name="Goodwin L."/>
            <person name="Ivanova N."/>
            <person name="Mavromatis K."/>
            <person name="Pati A."/>
            <person name="Mikhailova N."/>
            <person name="Chen A."/>
            <person name="Palaniappan K."/>
            <person name="Land M."/>
            <person name="Hauser L."/>
            <person name="Chang Y.-J."/>
            <person name="Jeffries C.D."/>
            <person name="Chain P."/>
            <person name="Rohde M."/>
            <person name="Goeker M."/>
            <person name="Bristow J."/>
            <person name="Eisen J.A."/>
            <person name="Markowitz V."/>
            <person name="Hugenholtz P."/>
            <person name="Kyrpides N.C."/>
            <person name="Klenk H.-P."/>
            <person name="Lapidus A."/>
        </authorList>
    </citation>
    <scope>NUCLEOTIDE SEQUENCE [LARGE SCALE GENOMIC DNA]</scope>
    <source>
        <strain evidence="2">DSM 15894 / CECT 5975 / LMG 20990 / XIL07</strain>
        <plasmid evidence="2">Plasmid pXCEL01</plasmid>
    </source>
</reference>
<evidence type="ECO:0000313" key="1">
    <source>
        <dbReference type="EMBL" id="ACZ32455.1"/>
    </source>
</evidence>
<proteinExistence type="predicted"/>
<gene>
    <name evidence="1" type="ORF">Xcel_3456</name>
</gene>
<keyword evidence="1" id="KW-0614">Plasmid</keyword>
<geneLocation type="plasmid" evidence="1 2">
    <name>pXCEL01</name>
</geneLocation>
<keyword evidence="2" id="KW-1185">Reference proteome</keyword>
<dbReference type="HOGENOM" id="CLU_2412502_0_0_11"/>